<name>A0ACB8XRM1_ARCLA</name>
<accession>A0ACB8XRM1</accession>
<evidence type="ECO:0000313" key="2">
    <source>
        <dbReference type="Proteomes" id="UP001055879"/>
    </source>
</evidence>
<keyword evidence="2" id="KW-1185">Reference proteome</keyword>
<protein>
    <submittedName>
        <fullName evidence="1">Uncharacterized protein</fullName>
    </submittedName>
</protein>
<proteinExistence type="predicted"/>
<dbReference type="EMBL" id="CM042061">
    <property type="protein sequence ID" value="KAI3673090.1"/>
    <property type="molecule type" value="Genomic_DNA"/>
</dbReference>
<reference evidence="1 2" key="2">
    <citation type="journal article" date="2022" name="Mol. Ecol. Resour.">
        <title>The genomes of chicory, endive, great burdock and yacon provide insights into Asteraceae paleo-polyploidization history and plant inulin production.</title>
        <authorList>
            <person name="Fan W."/>
            <person name="Wang S."/>
            <person name="Wang H."/>
            <person name="Wang A."/>
            <person name="Jiang F."/>
            <person name="Liu H."/>
            <person name="Zhao H."/>
            <person name="Xu D."/>
            <person name="Zhang Y."/>
        </authorList>
    </citation>
    <scope>NUCLEOTIDE SEQUENCE [LARGE SCALE GENOMIC DNA]</scope>
    <source>
        <strain evidence="2">cv. Niubang</strain>
    </source>
</reference>
<reference evidence="2" key="1">
    <citation type="journal article" date="2022" name="Mol. Ecol. Resour.">
        <title>The genomes of chicory, endive, great burdock and yacon provide insights into Asteraceae palaeo-polyploidization history and plant inulin production.</title>
        <authorList>
            <person name="Fan W."/>
            <person name="Wang S."/>
            <person name="Wang H."/>
            <person name="Wang A."/>
            <person name="Jiang F."/>
            <person name="Liu H."/>
            <person name="Zhao H."/>
            <person name="Xu D."/>
            <person name="Zhang Y."/>
        </authorList>
    </citation>
    <scope>NUCLEOTIDE SEQUENCE [LARGE SCALE GENOMIC DNA]</scope>
    <source>
        <strain evidence="2">cv. Niubang</strain>
    </source>
</reference>
<sequence>MVKCAKECMNVEANNSGDKFNSHKEDVIGEDKCEDMNRVDTHKSLSSVEREYEIHKLEVTLFLLLQQDQKLFELCSQGGNKTIQALKKADLAPEVLMAFFVNHHSLLNRWVILALSISQSILHIILIRR</sequence>
<dbReference type="Proteomes" id="UP001055879">
    <property type="component" value="Linkage Group LG15"/>
</dbReference>
<evidence type="ECO:0000313" key="1">
    <source>
        <dbReference type="EMBL" id="KAI3673090.1"/>
    </source>
</evidence>
<comment type="caution">
    <text evidence="1">The sequence shown here is derived from an EMBL/GenBank/DDBJ whole genome shotgun (WGS) entry which is preliminary data.</text>
</comment>
<organism evidence="1 2">
    <name type="scientific">Arctium lappa</name>
    <name type="common">Greater burdock</name>
    <name type="synonym">Lappa major</name>
    <dbReference type="NCBI Taxonomy" id="4217"/>
    <lineage>
        <taxon>Eukaryota</taxon>
        <taxon>Viridiplantae</taxon>
        <taxon>Streptophyta</taxon>
        <taxon>Embryophyta</taxon>
        <taxon>Tracheophyta</taxon>
        <taxon>Spermatophyta</taxon>
        <taxon>Magnoliopsida</taxon>
        <taxon>eudicotyledons</taxon>
        <taxon>Gunneridae</taxon>
        <taxon>Pentapetalae</taxon>
        <taxon>asterids</taxon>
        <taxon>campanulids</taxon>
        <taxon>Asterales</taxon>
        <taxon>Asteraceae</taxon>
        <taxon>Carduoideae</taxon>
        <taxon>Cardueae</taxon>
        <taxon>Arctiinae</taxon>
        <taxon>Arctium</taxon>
    </lineage>
</organism>
<gene>
    <name evidence="1" type="ORF">L6452_39201</name>
</gene>